<accession>A0A382T1B7</accession>
<feature type="domain" description="Beta-lactamase-related" evidence="1">
    <location>
        <begin position="2"/>
        <end position="299"/>
    </location>
</feature>
<organism evidence="2">
    <name type="scientific">marine metagenome</name>
    <dbReference type="NCBI Taxonomy" id="408172"/>
    <lineage>
        <taxon>unclassified sequences</taxon>
        <taxon>metagenomes</taxon>
        <taxon>ecological metagenomes</taxon>
    </lineage>
</organism>
<dbReference type="InterPro" id="IPR012338">
    <property type="entry name" value="Beta-lactam/transpept-like"/>
</dbReference>
<dbReference type="Gene3D" id="3.40.710.10">
    <property type="entry name" value="DD-peptidase/beta-lactamase superfamily"/>
    <property type="match status" value="1"/>
</dbReference>
<dbReference type="Pfam" id="PF00144">
    <property type="entry name" value="Beta-lactamase"/>
    <property type="match status" value="1"/>
</dbReference>
<sequence length="306" mass="33357">LADVARSAPATANTVWPICSLTKSFTAVSAMQLVESGKLFLDEPVQTYLSGFQVNDAVASQRMTSRLFLTHNSGLGRTGHQDRTREEMVNPYPTRKALVDALDSAELQSTPGEAFSYCNEGFATVGHAIETIAGVPLEEYFTGKIFDPVGMLDSSVHFMDWKNAADRTYAYSRTDGDPFDSGERHGEYTVVRLNDDYQTFLSTGGIVSSAHDLALYQIASMAYDCSPMGLMAGSLDHMQSVQCPFGDTGWGYGLGYWVFWSGHVKVVGHSGGLPGISTYSMMIPSEKTATVVLTNRGDRRAFFLAE</sequence>
<protein>
    <recommendedName>
        <fullName evidence="1">Beta-lactamase-related domain-containing protein</fullName>
    </recommendedName>
</protein>
<dbReference type="AlphaFoldDB" id="A0A382T1B7"/>
<feature type="non-terminal residue" evidence="2">
    <location>
        <position position="1"/>
    </location>
</feature>
<evidence type="ECO:0000259" key="1">
    <source>
        <dbReference type="Pfam" id="PF00144"/>
    </source>
</evidence>
<dbReference type="InterPro" id="IPR050491">
    <property type="entry name" value="AmpC-like"/>
</dbReference>
<evidence type="ECO:0000313" key="2">
    <source>
        <dbReference type="EMBL" id="SVD15041.1"/>
    </source>
</evidence>
<dbReference type="PANTHER" id="PTHR46825:SF9">
    <property type="entry name" value="BETA-LACTAMASE-RELATED DOMAIN-CONTAINING PROTEIN"/>
    <property type="match status" value="1"/>
</dbReference>
<dbReference type="SUPFAM" id="SSF56601">
    <property type="entry name" value="beta-lactamase/transpeptidase-like"/>
    <property type="match status" value="1"/>
</dbReference>
<dbReference type="EMBL" id="UINC01132616">
    <property type="protein sequence ID" value="SVD15041.1"/>
    <property type="molecule type" value="Genomic_DNA"/>
</dbReference>
<proteinExistence type="predicted"/>
<dbReference type="InterPro" id="IPR001466">
    <property type="entry name" value="Beta-lactam-related"/>
</dbReference>
<gene>
    <name evidence="2" type="ORF">METZ01_LOCUS367895</name>
</gene>
<name>A0A382T1B7_9ZZZZ</name>
<feature type="non-terminal residue" evidence="2">
    <location>
        <position position="306"/>
    </location>
</feature>
<dbReference type="PANTHER" id="PTHR46825">
    <property type="entry name" value="D-ALANYL-D-ALANINE-CARBOXYPEPTIDASE/ENDOPEPTIDASE AMPH"/>
    <property type="match status" value="1"/>
</dbReference>
<reference evidence="2" key="1">
    <citation type="submission" date="2018-05" db="EMBL/GenBank/DDBJ databases">
        <authorList>
            <person name="Lanie J.A."/>
            <person name="Ng W.-L."/>
            <person name="Kazmierczak K.M."/>
            <person name="Andrzejewski T.M."/>
            <person name="Davidsen T.M."/>
            <person name="Wayne K.J."/>
            <person name="Tettelin H."/>
            <person name="Glass J.I."/>
            <person name="Rusch D."/>
            <person name="Podicherti R."/>
            <person name="Tsui H.-C.T."/>
            <person name="Winkler M.E."/>
        </authorList>
    </citation>
    <scope>NUCLEOTIDE SEQUENCE</scope>
</reference>